<dbReference type="Gene3D" id="1.20.1650.10">
    <property type="entry name" value="PLP-dependent transferases"/>
    <property type="match status" value="1"/>
</dbReference>
<keyword evidence="4 6" id="KW-0663">Pyridoxal phosphate</keyword>
<comment type="cofactor">
    <cofactor evidence="1 6 7">
        <name>pyridoxal 5'-phosphate</name>
        <dbReference type="ChEBI" id="CHEBI:597326"/>
    </cofactor>
</comment>
<dbReference type="Proteomes" id="UP000184222">
    <property type="component" value="Chromosome"/>
</dbReference>
<gene>
    <name evidence="8" type="ORF">F7310_09595</name>
</gene>
<dbReference type="STRING" id="573570.F7310_09595"/>
<keyword evidence="9" id="KW-1185">Reference proteome</keyword>
<reference evidence="8 9" key="1">
    <citation type="journal article" date="2016" name="Appl. Environ. Microbiol.">
        <title>Whole genome relationships among Francisella bacteria of diverse origin define new species and provide specific regions for detection.</title>
        <authorList>
            <person name="Challacombe J.F."/>
            <person name="Petersen J.M."/>
            <person name="Gallegos-Graves V."/>
            <person name="Hodge D."/>
            <person name="Pillai S."/>
            <person name="Kuske C.R."/>
        </authorList>
    </citation>
    <scope>NUCLEOTIDE SEQUENCE [LARGE SCALE GENOMIC DNA]</scope>
    <source>
        <strain evidence="9">TX07-7310</strain>
    </source>
</reference>
<keyword evidence="5 7" id="KW-0456">Lyase</keyword>
<comment type="similarity">
    <text evidence="2 7">Belongs to the group II decarboxylase family.</text>
</comment>
<evidence type="ECO:0000313" key="8">
    <source>
        <dbReference type="EMBL" id="API87592.1"/>
    </source>
</evidence>
<dbReference type="OrthoDB" id="9803665at2"/>
<evidence type="ECO:0000256" key="6">
    <source>
        <dbReference type="PIRSR" id="PIRSR602129-50"/>
    </source>
</evidence>
<sequence length="504" mass="56994">MSLDLNKYFLNNSNESINSYKHNIQNALEIITNNLNNNTIFSGKNAKQFENMVSDFKIGERPKNLENIIENQLNDIFRNSLNINSPTSMAHLHCPVMIPSLVAEMFISALNQSMDSWDQSPIATYIEQNITNWLSSLIYTNNKKSDGIFTSGGTQSNLMGLLLARDYYCESILNHKIADIGLPNIANRFRILCTEKTHFSVHKSLSILGLGKNSIEPIKTDHNLQLDTQDLTSKIANLRAQNLIPICIVTTVGDTDFGCIDNIKEIAEIANKNNIWLHADAAVGGALILSDNYKHRLTGLELADSVTIDFHKLFFQPISCGAFFCRDKSNFELLNYHADYLNPDNDGFDCLNLVDKSIQTTRRFDALKIFISLQCSGTDLFSKWINHIIETTTETIEIVSNDKSLKLAYEKNQHLNNSLNTIVFRYFDKKISLSNLNSINSKIHKFIFHSGSFAIAQTKVNKNIYLKITLVNPMITQELINDCLSQIKIHGDLLKNQIEVSKND</sequence>
<accession>A0A1L4BUR7</accession>
<dbReference type="RefSeq" id="WP_072713373.1">
    <property type="nucleotide sequence ID" value="NZ_CP016796.1"/>
</dbReference>
<dbReference type="Gene3D" id="3.90.1150.10">
    <property type="entry name" value="Aspartate Aminotransferase, domain 1"/>
    <property type="match status" value="1"/>
</dbReference>
<dbReference type="SUPFAM" id="SSF53383">
    <property type="entry name" value="PLP-dependent transferases"/>
    <property type="match status" value="1"/>
</dbReference>
<evidence type="ECO:0000256" key="1">
    <source>
        <dbReference type="ARBA" id="ARBA00001933"/>
    </source>
</evidence>
<keyword evidence="3" id="KW-0210">Decarboxylase</keyword>
<dbReference type="PANTHER" id="PTHR45677">
    <property type="entry name" value="GLUTAMATE DECARBOXYLASE-RELATED"/>
    <property type="match status" value="1"/>
</dbReference>
<name>A0A1L4BUR7_9GAMM</name>
<dbReference type="GO" id="GO:0030170">
    <property type="term" value="F:pyridoxal phosphate binding"/>
    <property type="evidence" value="ECO:0007669"/>
    <property type="project" value="InterPro"/>
</dbReference>
<evidence type="ECO:0000256" key="5">
    <source>
        <dbReference type="ARBA" id="ARBA00023239"/>
    </source>
</evidence>
<evidence type="ECO:0000256" key="4">
    <source>
        <dbReference type="ARBA" id="ARBA00022898"/>
    </source>
</evidence>
<evidence type="ECO:0000256" key="3">
    <source>
        <dbReference type="ARBA" id="ARBA00022793"/>
    </source>
</evidence>
<dbReference type="Pfam" id="PF00282">
    <property type="entry name" value="Pyridoxal_deC"/>
    <property type="match status" value="1"/>
</dbReference>
<dbReference type="InterPro" id="IPR015421">
    <property type="entry name" value="PyrdxlP-dep_Trfase_major"/>
</dbReference>
<dbReference type="KEGG" id="frx:F7310_09595"/>
<evidence type="ECO:0000313" key="9">
    <source>
        <dbReference type="Proteomes" id="UP000184222"/>
    </source>
</evidence>
<protein>
    <submittedName>
        <fullName evidence="8">Diaminobutyrate decarboxylase</fullName>
    </submittedName>
</protein>
<proteinExistence type="inferred from homology"/>
<dbReference type="InterPro" id="IPR015422">
    <property type="entry name" value="PyrdxlP-dep_Trfase_small"/>
</dbReference>
<evidence type="ECO:0000256" key="7">
    <source>
        <dbReference type="RuleBase" id="RU000382"/>
    </source>
</evidence>
<dbReference type="PROSITE" id="PS00392">
    <property type="entry name" value="DDC_GAD_HDC_YDC"/>
    <property type="match status" value="1"/>
</dbReference>
<dbReference type="GO" id="GO:0016831">
    <property type="term" value="F:carboxy-lyase activity"/>
    <property type="evidence" value="ECO:0007669"/>
    <property type="project" value="UniProtKB-KW"/>
</dbReference>
<dbReference type="InterPro" id="IPR015424">
    <property type="entry name" value="PyrdxlP-dep_Trfase"/>
</dbReference>
<organism evidence="8 9">
    <name type="scientific">Francisella uliginis</name>
    <dbReference type="NCBI Taxonomy" id="573570"/>
    <lineage>
        <taxon>Bacteria</taxon>
        <taxon>Pseudomonadati</taxon>
        <taxon>Pseudomonadota</taxon>
        <taxon>Gammaproteobacteria</taxon>
        <taxon>Thiotrichales</taxon>
        <taxon>Francisellaceae</taxon>
        <taxon>Francisella</taxon>
    </lineage>
</organism>
<dbReference type="GO" id="GO:0019752">
    <property type="term" value="P:carboxylic acid metabolic process"/>
    <property type="evidence" value="ECO:0007669"/>
    <property type="project" value="InterPro"/>
</dbReference>
<dbReference type="InterPro" id="IPR002129">
    <property type="entry name" value="PyrdxlP-dep_de-COase"/>
</dbReference>
<dbReference type="InterPro" id="IPR021115">
    <property type="entry name" value="Pyridoxal-P_BS"/>
</dbReference>
<dbReference type="PANTHER" id="PTHR45677:SF8">
    <property type="entry name" value="CYSTEINE SULFINIC ACID DECARBOXYLASE"/>
    <property type="match status" value="1"/>
</dbReference>
<feature type="modified residue" description="N6-(pyridoxal phosphate)lysine" evidence="6">
    <location>
        <position position="312"/>
    </location>
</feature>
<dbReference type="GO" id="GO:0005737">
    <property type="term" value="C:cytoplasm"/>
    <property type="evidence" value="ECO:0007669"/>
    <property type="project" value="TreeGrafter"/>
</dbReference>
<dbReference type="AlphaFoldDB" id="A0A1L4BUR7"/>
<dbReference type="EMBL" id="CP016796">
    <property type="protein sequence ID" value="API87592.1"/>
    <property type="molecule type" value="Genomic_DNA"/>
</dbReference>
<evidence type="ECO:0000256" key="2">
    <source>
        <dbReference type="ARBA" id="ARBA00009533"/>
    </source>
</evidence>
<dbReference type="Gene3D" id="3.40.640.10">
    <property type="entry name" value="Type I PLP-dependent aspartate aminotransferase-like (Major domain)"/>
    <property type="match status" value="1"/>
</dbReference>